<dbReference type="AlphaFoldDB" id="A0A939DZ41"/>
<dbReference type="InterPro" id="IPR039424">
    <property type="entry name" value="SBP_5"/>
</dbReference>
<sequence>MRTSSLKRRSLPAAAIVVTSALVLAACGGGTDAPSATDAGSSSDSTAAKDADTATDSSTITAAVAYDTDNYDPSNTTSALALAANWHTMEGLTELDPATREVYPALAGALAEQVDDTTWEATLRDGAKFSDGTDVTTDDVVNAFTMTMEGFYAPFLSFIDSVEKKDDTTVTIKTKFPFSLVNERISLVKVFPASQSADELKSKPIGTGPYKMTSAIKSKAVDFEKNDNYNGTRPAGAAKMHWDIQVDGTPRVTSMTTNTVMAMESVPAINEQQLKDSGATVESVQGFGLPFVMFNTKKAPFDNPKVRQAVLYGINTEQLIDNVLDGKAQPATSFLQESHPNYHKASNVYNYDPEKSKQLLKEAGVEDLHFTLNTTDHPWVSQLAPIIKANLEEAGITVDKIDSQASGAMYSNVTDVDDPQFDVVVAPGDPSVFGNDPDLLMNWWYGDNAWTQKRSQWKGSDGYTKLHDLMDKAVRATGDEQQDLWNQCFDVISEEVPIYPLFHRAVTTAWNGDKLSGFQPSALTGMSFLDVKVK</sequence>
<reference evidence="5" key="1">
    <citation type="submission" date="2021-03" db="EMBL/GenBank/DDBJ databases">
        <authorList>
            <person name="Sun Q."/>
        </authorList>
    </citation>
    <scope>NUCLEOTIDE SEQUENCE</scope>
    <source>
        <strain evidence="5">CCM 8862</strain>
    </source>
</reference>
<dbReference type="GO" id="GO:0043190">
    <property type="term" value="C:ATP-binding cassette (ABC) transporter complex"/>
    <property type="evidence" value="ECO:0007669"/>
    <property type="project" value="InterPro"/>
</dbReference>
<protein>
    <submittedName>
        <fullName evidence="5">ABC transporter substrate-binding protein</fullName>
    </submittedName>
</protein>
<dbReference type="PANTHER" id="PTHR30290:SF38">
    <property type="entry name" value="D,D-DIPEPTIDE-BINDING PERIPLASMIC PROTEIN DDPA-RELATED"/>
    <property type="match status" value="1"/>
</dbReference>
<dbReference type="Gene3D" id="3.90.76.10">
    <property type="entry name" value="Dipeptide-binding Protein, Domain 1"/>
    <property type="match status" value="1"/>
</dbReference>
<accession>A0A939DZ41</accession>
<feature type="signal peptide" evidence="3">
    <location>
        <begin position="1"/>
        <end position="25"/>
    </location>
</feature>
<feature type="domain" description="Solute-binding protein family 5" evidence="4">
    <location>
        <begin position="101"/>
        <end position="449"/>
    </location>
</feature>
<dbReference type="CDD" id="cd00995">
    <property type="entry name" value="PBP2_NikA_DppA_OppA_like"/>
    <property type="match status" value="1"/>
</dbReference>
<evidence type="ECO:0000256" key="2">
    <source>
        <dbReference type="SAM" id="MobiDB-lite"/>
    </source>
</evidence>
<proteinExistence type="predicted"/>
<dbReference type="PIRSF" id="PIRSF002741">
    <property type="entry name" value="MppA"/>
    <property type="match status" value="1"/>
</dbReference>
<keyword evidence="1 3" id="KW-0732">Signal</keyword>
<organism evidence="5 6">
    <name type="scientific">Corynebacterium mendelii</name>
    <dbReference type="NCBI Taxonomy" id="2765362"/>
    <lineage>
        <taxon>Bacteria</taxon>
        <taxon>Bacillati</taxon>
        <taxon>Actinomycetota</taxon>
        <taxon>Actinomycetes</taxon>
        <taxon>Mycobacteriales</taxon>
        <taxon>Corynebacteriaceae</taxon>
        <taxon>Corynebacterium</taxon>
    </lineage>
</organism>
<dbReference type="GO" id="GO:0015833">
    <property type="term" value="P:peptide transport"/>
    <property type="evidence" value="ECO:0007669"/>
    <property type="project" value="TreeGrafter"/>
</dbReference>
<dbReference type="InterPro" id="IPR030678">
    <property type="entry name" value="Peptide/Ni-bd"/>
</dbReference>
<dbReference type="Gene3D" id="3.10.105.10">
    <property type="entry name" value="Dipeptide-binding Protein, Domain 3"/>
    <property type="match status" value="1"/>
</dbReference>
<evidence type="ECO:0000259" key="4">
    <source>
        <dbReference type="Pfam" id="PF00496"/>
    </source>
</evidence>
<dbReference type="RefSeq" id="WP_207118436.1">
    <property type="nucleotide sequence ID" value="NZ_JAFLEQ010000008.1"/>
</dbReference>
<dbReference type="Proteomes" id="UP000664332">
    <property type="component" value="Unassembled WGS sequence"/>
</dbReference>
<comment type="caution">
    <text evidence="5">The sequence shown here is derived from an EMBL/GenBank/DDBJ whole genome shotgun (WGS) entry which is preliminary data.</text>
</comment>
<dbReference type="Gene3D" id="3.40.190.10">
    <property type="entry name" value="Periplasmic binding protein-like II"/>
    <property type="match status" value="1"/>
</dbReference>
<dbReference type="PROSITE" id="PS51257">
    <property type="entry name" value="PROKAR_LIPOPROTEIN"/>
    <property type="match status" value="1"/>
</dbReference>
<dbReference type="InterPro" id="IPR000914">
    <property type="entry name" value="SBP_5_dom"/>
</dbReference>
<feature type="chain" id="PRO_5039213996" evidence="3">
    <location>
        <begin position="26"/>
        <end position="534"/>
    </location>
</feature>
<evidence type="ECO:0000313" key="6">
    <source>
        <dbReference type="Proteomes" id="UP000664332"/>
    </source>
</evidence>
<name>A0A939DZ41_9CORY</name>
<keyword evidence="6" id="KW-1185">Reference proteome</keyword>
<dbReference type="EMBL" id="JAFLEQ010000008">
    <property type="protein sequence ID" value="MBN9643693.1"/>
    <property type="molecule type" value="Genomic_DNA"/>
</dbReference>
<dbReference type="PANTHER" id="PTHR30290">
    <property type="entry name" value="PERIPLASMIC BINDING COMPONENT OF ABC TRANSPORTER"/>
    <property type="match status" value="1"/>
</dbReference>
<dbReference type="Pfam" id="PF00496">
    <property type="entry name" value="SBP_bac_5"/>
    <property type="match status" value="1"/>
</dbReference>
<feature type="region of interest" description="Disordered" evidence="2">
    <location>
        <begin position="33"/>
        <end position="53"/>
    </location>
</feature>
<dbReference type="GO" id="GO:1904680">
    <property type="term" value="F:peptide transmembrane transporter activity"/>
    <property type="evidence" value="ECO:0007669"/>
    <property type="project" value="TreeGrafter"/>
</dbReference>
<evidence type="ECO:0000313" key="5">
    <source>
        <dbReference type="EMBL" id="MBN9643693.1"/>
    </source>
</evidence>
<gene>
    <name evidence="5" type="ORF">JZY06_03485</name>
</gene>
<dbReference type="GO" id="GO:0042597">
    <property type="term" value="C:periplasmic space"/>
    <property type="evidence" value="ECO:0007669"/>
    <property type="project" value="UniProtKB-ARBA"/>
</dbReference>
<evidence type="ECO:0000256" key="1">
    <source>
        <dbReference type="ARBA" id="ARBA00022729"/>
    </source>
</evidence>
<evidence type="ECO:0000256" key="3">
    <source>
        <dbReference type="SAM" id="SignalP"/>
    </source>
</evidence>
<feature type="compositionally biased region" description="Low complexity" evidence="2">
    <location>
        <begin position="33"/>
        <end position="46"/>
    </location>
</feature>
<dbReference type="SUPFAM" id="SSF53850">
    <property type="entry name" value="Periplasmic binding protein-like II"/>
    <property type="match status" value="1"/>
</dbReference>